<proteinExistence type="predicted"/>
<dbReference type="Proteomes" id="UP000176614">
    <property type="component" value="Unassembled WGS sequence"/>
</dbReference>
<organism evidence="1 2">
    <name type="scientific">candidate division WWE3 bacterium RIFOXYA2_FULL_46_9</name>
    <dbReference type="NCBI Taxonomy" id="1802636"/>
    <lineage>
        <taxon>Bacteria</taxon>
        <taxon>Katanobacteria</taxon>
    </lineage>
</organism>
<evidence type="ECO:0000313" key="2">
    <source>
        <dbReference type="Proteomes" id="UP000176614"/>
    </source>
</evidence>
<dbReference type="AlphaFoldDB" id="A0A1F4W1N7"/>
<evidence type="ECO:0000313" key="1">
    <source>
        <dbReference type="EMBL" id="OGC62963.1"/>
    </source>
</evidence>
<name>A0A1F4W1N7_UNCKA</name>
<gene>
    <name evidence="1" type="ORF">A2264_03735</name>
</gene>
<dbReference type="EMBL" id="MEVT01000011">
    <property type="protein sequence ID" value="OGC62963.1"/>
    <property type="molecule type" value="Genomic_DNA"/>
</dbReference>
<sequence length="60" mass="6801">MKSLIFASIASIIGLLLWLSADFRSFNKDGYISKEVLDSSIPINVTIDIEYLTRFKPAYD</sequence>
<accession>A0A1F4W1N7</accession>
<comment type="caution">
    <text evidence="1">The sequence shown here is derived from an EMBL/GenBank/DDBJ whole genome shotgun (WGS) entry which is preliminary data.</text>
</comment>
<protein>
    <submittedName>
        <fullName evidence="1">Uncharacterized protein</fullName>
    </submittedName>
</protein>
<reference evidence="1 2" key="1">
    <citation type="journal article" date="2016" name="Nat. Commun.">
        <title>Thousands of microbial genomes shed light on interconnected biogeochemical processes in an aquifer system.</title>
        <authorList>
            <person name="Anantharaman K."/>
            <person name="Brown C.T."/>
            <person name="Hug L.A."/>
            <person name="Sharon I."/>
            <person name="Castelle C.J."/>
            <person name="Probst A.J."/>
            <person name="Thomas B.C."/>
            <person name="Singh A."/>
            <person name="Wilkins M.J."/>
            <person name="Karaoz U."/>
            <person name="Brodie E.L."/>
            <person name="Williams K.H."/>
            <person name="Hubbard S.S."/>
            <person name="Banfield J.F."/>
        </authorList>
    </citation>
    <scope>NUCLEOTIDE SEQUENCE [LARGE SCALE GENOMIC DNA]</scope>
</reference>